<evidence type="ECO:0000313" key="3">
    <source>
        <dbReference type="Proteomes" id="UP000753802"/>
    </source>
</evidence>
<protein>
    <submittedName>
        <fullName evidence="2">VOC family protein</fullName>
    </submittedName>
</protein>
<dbReference type="Pfam" id="PF00903">
    <property type="entry name" value="Glyoxalase"/>
    <property type="match status" value="1"/>
</dbReference>
<dbReference type="PANTHER" id="PTHR36503:SF2">
    <property type="entry name" value="BLR2408 PROTEIN"/>
    <property type="match status" value="1"/>
</dbReference>
<keyword evidence="3" id="KW-1185">Reference proteome</keyword>
<dbReference type="PROSITE" id="PS51819">
    <property type="entry name" value="VOC"/>
    <property type="match status" value="1"/>
</dbReference>
<dbReference type="Proteomes" id="UP000753802">
    <property type="component" value="Unassembled WGS sequence"/>
</dbReference>
<dbReference type="Gene3D" id="3.10.180.10">
    <property type="entry name" value="2,3-Dihydroxybiphenyl 1,2-Dioxygenase, domain 1"/>
    <property type="match status" value="1"/>
</dbReference>
<dbReference type="InterPro" id="IPR029068">
    <property type="entry name" value="Glyas_Bleomycin-R_OHBP_Dase"/>
</dbReference>
<reference evidence="2 3" key="1">
    <citation type="submission" date="2020-01" db="EMBL/GenBank/DDBJ databases">
        <title>Genome analysis.</title>
        <authorList>
            <person name="Wu S."/>
            <person name="Wang G."/>
        </authorList>
    </citation>
    <scope>NUCLEOTIDE SEQUENCE [LARGE SCALE GENOMIC DNA]</scope>
    <source>
        <strain evidence="2 3">SYL130</strain>
    </source>
</reference>
<feature type="domain" description="VOC" evidence="1">
    <location>
        <begin position="3"/>
        <end position="127"/>
    </location>
</feature>
<evidence type="ECO:0000313" key="2">
    <source>
        <dbReference type="EMBL" id="NCI51225.1"/>
    </source>
</evidence>
<dbReference type="PANTHER" id="PTHR36503">
    <property type="entry name" value="BLR2520 PROTEIN"/>
    <property type="match status" value="1"/>
</dbReference>
<dbReference type="RefSeq" id="WP_161819515.1">
    <property type="nucleotide sequence ID" value="NZ_JAACJS010000015.1"/>
</dbReference>
<gene>
    <name evidence="2" type="ORF">GWC95_14930</name>
</gene>
<comment type="caution">
    <text evidence="2">The sequence shown here is derived from an EMBL/GenBank/DDBJ whole genome shotgun (WGS) entry which is preliminary data.</text>
</comment>
<dbReference type="EMBL" id="JAACJS010000015">
    <property type="protein sequence ID" value="NCI51225.1"/>
    <property type="molecule type" value="Genomic_DNA"/>
</dbReference>
<evidence type="ECO:0000259" key="1">
    <source>
        <dbReference type="PROSITE" id="PS51819"/>
    </source>
</evidence>
<dbReference type="InterPro" id="IPR004360">
    <property type="entry name" value="Glyas_Fos-R_dOase_dom"/>
</dbReference>
<sequence>MPTQIFVNLPVKDLKRSIEFFTRLGYTFNPDFTDEKATCMIISDTIYAMLLVEPFFKTFTQKAICDTSKDIESIIALSCESRAAVDELAQKAEDAGATIPKPANDMGFMYTRSFEDPDGHLWEVFYMDPAAIPHG</sequence>
<dbReference type="InterPro" id="IPR037523">
    <property type="entry name" value="VOC_core"/>
</dbReference>
<dbReference type="SUPFAM" id="SSF54593">
    <property type="entry name" value="Glyoxalase/Bleomycin resistance protein/Dihydroxybiphenyl dioxygenase"/>
    <property type="match status" value="1"/>
</dbReference>
<name>A0ABW9ZXH0_9BACT</name>
<accession>A0ABW9ZXH0</accession>
<proteinExistence type="predicted"/>
<organism evidence="2 3">
    <name type="scientific">Sediminibacterium roseum</name>
    <dbReference type="NCBI Taxonomy" id="1978412"/>
    <lineage>
        <taxon>Bacteria</taxon>
        <taxon>Pseudomonadati</taxon>
        <taxon>Bacteroidota</taxon>
        <taxon>Chitinophagia</taxon>
        <taxon>Chitinophagales</taxon>
        <taxon>Chitinophagaceae</taxon>
        <taxon>Sediminibacterium</taxon>
    </lineage>
</organism>